<dbReference type="Pfam" id="PF03478">
    <property type="entry name" value="Beta-prop_KIB1-4"/>
    <property type="match status" value="1"/>
</dbReference>
<dbReference type="Gene3D" id="1.20.1280.50">
    <property type="match status" value="1"/>
</dbReference>
<dbReference type="EnsemblPlants" id="TraesCS5A02G013800.1">
    <property type="protein sequence ID" value="TraesCS5A02G013800.1.cds1"/>
    <property type="gene ID" value="TraesCS5A02G013800"/>
</dbReference>
<protein>
    <recommendedName>
        <fullName evidence="2">KIB1-4 beta-propeller domain-containing protein</fullName>
    </recommendedName>
</protein>
<dbReference type="Gramene" id="TraesCS5A03G0032100.1">
    <property type="protein sequence ID" value="TraesCS5A03G0032100.1.CDS1"/>
    <property type="gene ID" value="TraesCS5A03G0032100"/>
</dbReference>
<feature type="chain" id="PRO_5017257118" description="KIB1-4 beta-propeller domain-containing protein" evidence="1">
    <location>
        <begin position="32"/>
        <end position="381"/>
    </location>
</feature>
<organism evidence="3">
    <name type="scientific">Triticum aestivum</name>
    <name type="common">Wheat</name>
    <dbReference type="NCBI Taxonomy" id="4565"/>
    <lineage>
        <taxon>Eukaryota</taxon>
        <taxon>Viridiplantae</taxon>
        <taxon>Streptophyta</taxon>
        <taxon>Embryophyta</taxon>
        <taxon>Tracheophyta</taxon>
        <taxon>Spermatophyta</taxon>
        <taxon>Magnoliopsida</taxon>
        <taxon>Liliopsida</taxon>
        <taxon>Poales</taxon>
        <taxon>Poaceae</taxon>
        <taxon>BOP clade</taxon>
        <taxon>Pooideae</taxon>
        <taxon>Triticodae</taxon>
        <taxon>Triticeae</taxon>
        <taxon>Triticinae</taxon>
        <taxon>Triticum</taxon>
    </lineage>
</organism>
<dbReference type="PANTHER" id="PTHR33110">
    <property type="entry name" value="F-BOX/KELCH-REPEAT PROTEIN-RELATED"/>
    <property type="match status" value="1"/>
</dbReference>
<accession>A0A3B6KBH1</accession>
<keyword evidence="1" id="KW-0732">Signal</keyword>
<dbReference type="Gramene" id="TraesCS5A02G013800.1">
    <property type="protein sequence ID" value="TraesCS5A02G013800.1.cds1"/>
    <property type="gene ID" value="TraesCS5A02G013800"/>
</dbReference>
<dbReference type="RefSeq" id="XP_044384474.1">
    <property type="nucleotide sequence ID" value="XM_044528539.1"/>
</dbReference>
<reference evidence="3" key="1">
    <citation type="submission" date="2018-08" db="EMBL/GenBank/DDBJ databases">
        <authorList>
            <person name="Rossello M."/>
        </authorList>
    </citation>
    <scope>NUCLEOTIDE SEQUENCE [LARGE SCALE GENOMIC DNA]</scope>
    <source>
        <strain evidence="3">cv. Chinese Spring</strain>
    </source>
</reference>
<dbReference type="Gramene" id="TraesMAC5A03G02567290.1">
    <property type="protein sequence ID" value="TraesMAC5A03G02567290.1.CDS1"/>
    <property type="gene ID" value="TraesMAC5A03G02567290"/>
</dbReference>
<dbReference type="PANTHER" id="PTHR33110:SF33">
    <property type="entry name" value="DUF295 DOMAIN-CONTAINING PROTEIN"/>
    <property type="match status" value="1"/>
</dbReference>
<dbReference type="Gramene" id="TraesWEE_scaffold_048869_01G000300.1">
    <property type="protein sequence ID" value="TraesWEE_scaffold_048869_01G000300.1"/>
    <property type="gene ID" value="TraesWEE_scaffold_048869_01G000300"/>
</dbReference>
<feature type="domain" description="KIB1-4 beta-propeller" evidence="2">
    <location>
        <begin position="76"/>
        <end position="336"/>
    </location>
</feature>
<dbReference type="AlphaFoldDB" id="A0A3B6KBH1"/>
<dbReference type="GeneID" id="123106340"/>
<evidence type="ECO:0000259" key="2">
    <source>
        <dbReference type="Pfam" id="PF03478"/>
    </source>
</evidence>
<reference evidence="3" key="2">
    <citation type="submission" date="2018-10" db="UniProtKB">
        <authorList>
            <consortium name="EnsemblPlants"/>
        </authorList>
    </citation>
    <scope>IDENTIFICATION</scope>
</reference>
<evidence type="ECO:0000313" key="4">
    <source>
        <dbReference type="Proteomes" id="UP000019116"/>
    </source>
</evidence>
<gene>
    <name evidence="3" type="primary">LOC123106340</name>
</gene>
<feature type="signal peptide" evidence="1">
    <location>
        <begin position="1"/>
        <end position="31"/>
    </location>
</feature>
<sequence length="381" mass="41719">MAAAADWSSLHQDLLSRIFLLIACLADRVRASAACKHWRRVALDDPPTLPWLLTPSTAGISCYRIFGGLDHPRPSIPGEVHGARFCGSFPGGWFVAAQHDWRAHALLNLRSGERVPLPGRVRIPLYPIVLKCPIVIRVAATSAPPSSGACVVAALTSGLTTLAFWRPGMDCWSQPPMGIVVPHNAQDLTYHDGWFWAITPAENLVCYKPEINDGDAASLTIRHLVYKSHGHGHHQMTTTTPTAPGKAVSRYLLPSASGADLLMVKRFVAPARGGATLRFEVFSLHKEQDGRSASWRSYPMSGRLLFVGRSCSKAFDTGHAGSPGYIYFLDDVYPRGPLSVLQQKVYPCVDTGAWDCSRQEIKRCLPCSPPSDSSPCIWYLH</sequence>
<dbReference type="Proteomes" id="UP000019116">
    <property type="component" value="Chromosome 5A"/>
</dbReference>
<dbReference type="OMA" id="YKPEIND"/>
<proteinExistence type="predicted"/>
<dbReference type="KEGG" id="taes:123106340"/>
<keyword evidence="4" id="KW-1185">Reference proteome</keyword>
<name>A0A3B6KBH1_WHEAT</name>
<evidence type="ECO:0000313" key="3">
    <source>
        <dbReference type="EnsemblPlants" id="TraesCS5A02G013800.1.cds1"/>
    </source>
</evidence>
<dbReference type="OrthoDB" id="611323at2759"/>
<dbReference type="InterPro" id="IPR005174">
    <property type="entry name" value="KIB1-4_b-propeller"/>
</dbReference>
<evidence type="ECO:0000256" key="1">
    <source>
        <dbReference type="SAM" id="SignalP"/>
    </source>
</evidence>